<dbReference type="EMBL" id="FWXD01000008">
    <property type="protein sequence ID" value="SMC23516.1"/>
    <property type="molecule type" value="Genomic_DNA"/>
</dbReference>
<evidence type="ECO:0008006" key="4">
    <source>
        <dbReference type="Google" id="ProtNLM"/>
    </source>
</evidence>
<organism evidence="2 3">
    <name type="scientific">Andreprevotia lacus DSM 23236</name>
    <dbReference type="NCBI Taxonomy" id="1121001"/>
    <lineage>
        <taxon>Bacteria</taxon>
        <taxon>Pseudomonadati</taxon>
        <taxon>Pseudomonadota</taxon>
        <taxon>Betaproteobacteria</taxon>
        <taxon>Neisseriales</taxon>
        <taxon>Chitinibacteraceae</taxon>
        <taxon>Andreprevotia</taxon>
    </lineage>
</organism>
<reference evidence="2 3" key="1">
    <citation type="submission" date="2017-04" db="EMBL/GenBank/DDBJ databases">
        <authorList>
            <person name="Afonso C.L."/>
            <person name="Miller P.J."/>
            <person name="Scott M.A."/>
            <person name="Spackman E."/>
            <person name="Goraichik I."/>
            <person name="Dimitrov K.M."/>
            <person name="Suarez D.L."/>
            <person name="Swayne D.E."/>
        </authorList>
    </citation>
    <scope>NUCLEOTIDE SEQUENCE [LARGE SCALE GENOMIC DNA]</scope>
    <source>
        <strain evidence="2 3">DSM 23236</strain>
    </source>
</reference>
<name>A0A1W1XHN2_9NEIS</name>
<sequence>MKTINSLWAGALLAATALAGEPACRMSTTHSSEPAPVLAELYTSEGCSSCPPAERWLSGLAAAGLPRARVIPLAFHVDYWDYLGWRDRFADAAYTRRQQSRARTSGASFVYTPQLLLNGRDTRSWIGGYDVLRNREKAQAKPAAALSMLLQADPQGLVAAMRIEDALPNQQLYLALYEDGLSSQVQAGENKGERLLHDAVVRRLAGPFPVGTDGKLQTHVVLQPPPGQDLQRSGVAAWLEDAQGGVVQAIAAQCVR</sequence>
<feature type="chain" id="PRO_5012280564" description="DUF1223 domain-containing protein" evidence="1">
    <location>
        <begin position="20"/>
        <end position="256"/>
    </location>
</feature>
<dbReference type="RefSeq" id="WP_084090291.1">
    <property type="nucleotide sequence ID" value="NZ_FWXD01000008.1"/>
</dbReference>
<proteinExistence type="predicted"/>
<dbReference type="PANTHER" id="PTHR36057">
    <property type="match status" value="1"/>
</dbReference>
<dbReference type="AlphaFoldDB" id="A0A1W1XHN2"/>
<dbReference type="SUPFAM" id="SSF52833">
    <property type="entry name" value="Thioredoxin-like"/>
    <property type="match status" value="1"/>
</dbReference>
<protein>
    <recommendedName>
        <fullName evidence="4">DUF1223 domain-containing protein</fullName>
    </recommendedName>
</protein>
<gene>
    <name evidence="2" type="ORF">SAMN02745857_01623</name>
</gene>
<dbReference type="Pfam" id="PF06764">
    <property type="entry name" value="DUF1223"/>
    <property type="match status" value="1"/>
</dbReference>
<dbReference type="STRING" id="1121001.SAMN02745857_01623"/>
<evidence type="ECO:0000256" key="1">
    <source>
        <dbReference type="SAM" id="SignalP"/>
    </source>
</evidence>
<evidence type="ECO:0000313" key="3">
    <source>
        <dbReference type="Proteomes" id="UP000192761"/>
    </source>
</evidence>
<dbReference type="Proteomes" id="UP000192761">
    <property type="component" value="Unassembled WGS sequence"/>
</dbReference>
<accession>A0A1W1XHN2</accession>
<keyword evidence="1" id="KW-0732">Signal</keyword>
<dbReference type="OrthoDB" id="9808254at2"/>
<feature type="signal peptide" evidence="1">
    <location>
        <begin position="1"/>
        <end position="19"/>
    </location>
</feature>
<dbReference type="InterPro" id="IPR010634">
    <property type="entry name" value="DUF1223"/>
</dbReference>
<dbReference type="PANTHER" id="PTHR36057:SF1">
    <property type="entry name" value="LIPOPROTEIN LIPID ATTACHMENT SITE-LIKE PROTEIN, PUTATIVE (DUF1223)-RELATED"/>
    <property type="match status" value="1"/>
</dbReference>
<keyword evidence="3" id="KW-1185">Reference proteome</keyword>
<dbReference type="InterPro" id="IPR036249">
    <property type="entry name" value="Thioredoxin-like_sf"/>
</dbReference>
<evidence type="ECO:0000313" key="2">
    <source>
        <dbReference type="EMBL" id="SMC23516.1"/>
    </source>
</evidence>